<evidence type="ECO:0000256" key="3">
    <source>
        <dbReference type="ARBA" id="ARBA00023125"/>
    </source>
</evidence>
<reference evidence="5" key="1">
    <citation type="submission" date="2023-06" db="EMBL/GenBank/DDBJ databases">
        <title>Genomic of Parafulvivirga corallium.</title>
        <authorList>
            <person name="Wang G."/>
        </authorList>
    </citation>
    <scope>NUCLEOTIDE SEQUENCE</scope>
    <source>
        <strain evidence="5">BMA10</strain>
    </source>
</reference>
<keyword evidence="2" id="KW-0805">Transcription regulation</keyword>
<dbReference type="Proteomes" id="UP001172082">
    <property type="component" value="Unassembled WGS sequence"/>
</dbReference>
<dbReference type="RefSeq" id="WP_346755479.1">
    <property type="nucleotide sequence ID" value="NZ_JAUJEA010000019.1"/>
</dbReference>
<dbReference type="Gene3D" id="1.10.10.10">
    <property type="entry name" value="Winged helix-like DNA-binding domain superfamily/Winged helix DNA-binding domain"/>
    <property type="match status" value="1"/>
</dbReference>
<dbReference type="Pfam" id="PF03965">
    <property type="entry name" value="Penicillinase_R"/>
    <property type="match status" value="1"/>
</dbReference>
<protein>
    <submittedName>
        <fullName evidence="5">BlaI/MecI/CopY family transcriptional regulator</fullName>
    </submittedName>
</protein>
<evidence type="ECO:0000313" key="6">
    <source>
        <dbReference type="Proteomes" id="UP001172082"/>
    </source>
</evidence>
<accession>A0ABT8KZW7</accession>
<evidence type="ECO:0000256" key="1">
    <source>
        <dbReference type="ARBA" id="ARBA00011046"/>
    </source>
</evidence>
<sequence length="120" mass="14379">MERLTRREEDVMHIIWKCKRVFVKDVIAEMSSPKPPYSTISSIVRILDQKGFVGHETFGKTYRYFPLVSKREYRKNLFVNMVNKYFEGSMENLLSFIIREEKLTTKDLKELKKIIDQSHE</sequence>
<keyword evidence="4" id="KW-0804">Transcription</keyword>
<comment type="similarity">
    <text evidence="1">Belongs to the BlaI transcriptional regulatory family.</text>
</comment>
<dbReference type="Gene3D" id="1.10.4040.10">
    <property type="entry name" value="Penicillinase repressor domain"/>
    <property type="match status" value="1"/>
</dbReference>
<dbReference type="InterPro" id="IPR036388">
    <property type="entry name" value="WH-like_DNA-bd_sf"/>
</dbReference>
<comment type="caution">
    <text evidence="5">The sequence shown here is derived from an EMBL/GenBank/DDBJ whole genome shotgun (WGS) entry which is preliminary data.</text>
</comment>
<evidence type="ECO:0000256" key="2">
    <source>
        <dbReference type="ARBA" id="ARBA00023015"/>
    </source>
</evidence>
<proteinExistence type="inferred from homology"/>
<name>A0ABT8KZW7_9BACT</name>
<evidence type="ECO:0000313" key="5">
    <source>
        <dbReference type="EMBL" id="MDN5205457.1"/>
    </source>
</evidence>
<evidence type="ECO:0000256" key="4">
    <source>
        <dbReference type="ARBA" id="ARBA00023163"/>
    </source>
</evidence>
<organism evidence="5 6">
    <name type="scientific">Splendidivirga corallicola</name>
    <dbReference type="NCBI Taxonomy" id="3051826"/>
    <lineage>
        <taxon>Bacteria</taxon>
        <taxon>Pseudomonadati</taxon>
        <taxon>Bacteroidota</taxon>
        <taxon>Cytophagia</taxon>
        <taxon>Cytophagales</taxon>
        <taxon>Splendidivirgaceae</taxon>
        <taxon>Splendidivirga</taxon>
    </lineage>
</organism>
<keyword evidence="6" id="KW-1185">Reference proteome</keyword>
<keyword evidence="3" id="KW-0238">DNA-binding</keyword>
<gene>
    <name evidence="5" type="ORF">QQ008_29005</name>
</gene>
<dbReference type="PIRSF" id="PIRSF019455">
    <property type="entry name" value="CopR_AtkY"/>
    <property type="match status" value="1"/>
</dbReference>
<dbReference type="InterPro" id="IPR005650">
    <property type="entry name" value="BlaI_family"/>
</dbReference>
<dbReference type="EMBL" id="JAUJEA010000019">
    <property type="protein sequence ID" value="MDN5205457.1"/>
    <property type="molecule type" value="Genomic_DNA"/>
</dbReference>
<dbReference type="InterPro" id="IPR036390">
    <property type="entry name" value="WH_DNA-bd_sf"/>
</dbReference>
<dbReference type="SUPFAM" id="SSF46785">
    <property type="entry name" value="Winged helix' DNA-binding domain"/>
    <property type="match status" value="1"/>
</dbReference>